<feature type="compositionally biased region" description="Basic and acidic residues" evidence="4">
    <location>
        <begin position="1407"/>
        <end position="1433"/>
    </location>
</feature>
<feature type="compositionally biased region" description="Pro residues" evidence="4">
    <location>
        <begin position="1380"/>
        <end position="1394"/>
    </location>
</feature>
<dbReference type="Proteomes" id="UP001150217">
    <property type="component" value="Unassembled WGS sequence"/>
</dbReference>
<gene>
    <name evidence="5" type="ORF">C8R41DRAFT_531304</name>
</gene>
<feature type="compositionally biased region" description="Low complexity" evidence="4">
    <location>
        <begin position="611"/>
        <end position="650"/>
    </location>
</feature>
<dbReference type="InterPro" id="IPR027038">
    <property type="entry name" value="RanGap"/>
</dbReference>
<feature type="compositionally biased region" description="Gly residues" evidence="4">
    <location>
        <begin position="552"/>
        <end position="563"/>
    </location>
</feature>
<reference evidence="5" key="1">
    <citation type="submission" date="2022-08" db="EMBL/GenBank/DDBJ databases">
        <title>A Global Phylogenomic Analysis of the Shiitake Genus Lentinula.</title>
        <authorList>
            <consortium name="DOE Joint Genome Institute"/>
            <person name="Sierra-Patev S."/>
            <person name="Min B."/>
            <person name="Naranjo-Ortiz M."/>
            <person name="Looney B."/>
            <person name="Konkel Z."/>
            <person name="Slot J.C."/>
            <person name="Sakamoto Y."/>
            <person name="Steenwyk J.L."/>
            <person name="Rokas A."/>
            <person name="Carro J."/>
            <person name="Camarero S."/>
            <person name="Ferreira P."/>
            <person name="Molpeceres G."/>
            <person name="Ruiz-Duenas F.J."/>
            <person name="Serrano A."/>
            <person name="Henrissat B."/>
            <person name="Drula E."/>
            <person name="Hughes K.W."/>
            <person name="Mata J.L."/>
            <person name="Ishikawa N.K."/>
            <person name="Vargas-Isla R."/>
            <person name="Ushijima S."/>
            <person name="Smith C.A."/>
            <person name="Ahrendt S."/>
            <person name="Andreopoulos W."/>
            <person name="He G."/>
            <person name="Labutti K."/>
            <person name="Lipzen A."/>
            <person name="Ng V."/>
            <person name="Riley R."/>
            <person name="Sandor L."/>
            <person name="Barry K."/>
            <person name="Martinez A.T."/>
            <person name="Xiao Y."/>
            <person name="Gibbons J.G."/>
            <person name="Terashima K."/>
            <person name="Grigoriev I.V."/>
            <person name="Hibbett D.S."/>
        </authorList>
    </citation>
    <scope>NUCLEOTIDE SEQUENCE</scope>
    <source>
        <strain evidence="5">RHP3577 ss4</strain>
    </source>
</reference>
<sequence>MDSSPISPPPLASPNPLYSPNVPSPIPNSPIPSSPSFSPRPTPPVRRASTSSVTIPIPGKSILKKPPPPPTGLLSRITSGISVNGIGGMSMGGLGKFFGSGTGGNATSSLNSNLATIPEPPLDTVPSSLPPLNPALKRAHFILPHMAVVYPISSSAPPRTPTTQMEKKAVENRERERRRKVVSGDSTGSGGSAVSITNQSESSGYTTPVNEDYRYGLSTDSLPTPIGASGAGWWNMDKVGAFYKECCVASDELPDPAISKALLRYSTSAAASTSLTTLSTNPNSTNNALTPITANPNPISVLPSSMSASAPRTLDLTGISLSLTQAEILADVLSIEWGLRTLILCESNLDVIILKPILHALLLNNTLIYLSVASNSGLGRSSKSSVAGGGGGLNFSGGFGSLKGAVSGGAVTGWVVLEAYLSKSRLKVLDLSMNVLDKKAMESVVRGALGSLGDDSTSSSSRSPSTESLSAITEPHDSHSHSHSPSPSVISLTLDSTTIKSSAALDVLARAVRTSPSLRTLSLRNCRIGAMGSRGGIAVSLMVRDWPDSVPGGTGPSGNGSGNASGSNSSSASVSMLNPLSLNPGNTSHPQSTTSIQRLRRPAALTNLFDSVTSPPVTSTPTTNSAFQSSSFSKPPLSAKPSPSAPLQKPLLPPPRHPVNSNMESTSKPNYLPPPAAHPLSHSSNLPPPPPIHPTKIPPQTTYTPYVPRSKRAVLGAAPGTESVPPTPTTPSGPLTPMKSATPFTHTPITTTLTTVSRGGVTALTSTNDSNNLSSDIASNHAIDSNSNSLNPNVINAITHNHGGATLGAQPMPPSVAALNSASAALLTQVRALDALPRIGSLRVLDLRGNELRNHITYLAQVLKRNRTLKSLNLQDNKLDPKALVVIAEALKYNAALEELDLGRNPCCGVVGGVGIASGGDPTLTRSSTVSSTNSTSSSSSIRSYASSYTPSMSTPTSSTTSFVSYKPNPPSNASLTTAHTQPRSQLYSNPHPSTTGSAFSSHPSSAPPQAQPNLGLEGLHALRLALALNTTLTRLSLSATHLGDAGAIALAEWMGEYRGLRWLDLTRNSAAEVSSKSLGLSGVSGSGLGGLGQAGVMALAQGVKVNRTLRCLDVEIPPGVEGYAKLSREILNTCIRNVEASAREQAEQAERGGENREQLDDWNITKDPVHRAKDCMEDLKKYLKIVSSTNSAASITSTTFSSPTTFNTSLYPHPHANADVETLLQRSKSALDDLTNVISGLLEDTSELSFDGPIKEAKMQEVLELSDVLSALVGNLEEVIRKNNAQESVLNEKNEVQGMAGVRTNEAVDVPGAEGKESGRTSLPWKEKPSLRVEVPLNHPTPSVAFLTSLSSSMSASSTLSDSTVSSSGPTFTITDSPTPSPPPSTSPRPSSPIHPVQASDASITYEEHDVLIPTSDKGKARAPPEPERHEPVLSPTAVLLRNGVRGASSLGLIGSPLSSLGVGIGLSDDGLSESEGEGEIEDEYEDAIDRAGEDEGENGEEEAEAGVRSRSWVAEEGEVFRKGNVLLGPEEMEGEYDGEELRRELLEAMVERPAPRSLRIDDPDDYGSALTPSSPSAGGSALSTPLSPPHSSASLHSTSSLSSSPSISSPSTPLASHPEHDLRLTSPSSSKSSMSDGTTPTQESTASSAADVSSSSSFAMVRPYVPRTRSSFSGMTLNQS</sequence>
<name>A0ABQ8VUX3_9AGAR</name>
<feature type="region of interest" description="Disordered" evidence="4">
    <location>
        <begin position="1492"/>
        <end position="1516"/>
    </location>
</feature>
<evidence type="ECO:0000256" key="2">
    <source>
        <dbReference type="ARBA" id="ARBA00022614"/>
    </source>
</evidence>
<feature type="compositionally biased region" description="Polar residues" evidence="4">
    <location>
        <begin position="154"/>
        <end position="164"/>
    </location>
</feature>
<dbReference type="PANTHER" id="PTHR24113">
    <property type="entry name" value="RAN GTPASE-ACTIVATING PROTEIN 1"/>
    <property type="match status" value="1"/>
</dbReference>
<feature type="compositionally biased region" description="Low complexity" evidence="4">
    <location>
        <begin position="1646"/>
        <end position="1661"/>
    </location>
</feature>
<organism evidence="5 6">
    <name type="scientific">Lentinula lateritia</name>
    <dbReference type="NCBI Taxonomy" id="40482"/>
    <lineage>
        <taxon>Eukaryota</taxon>
        <taxon>Fungi</taxon>
        <taxon>Dikarya</taxon>
        <taxon>Basidiomycota</taxon>
        <taxon>Agaricomycotina</taxon>
        <taxon>Agaricomycetes</taxon>
        <taxon>Agaricomycetidae</taxon>
        <taxon>Agaricales</taxon>
        <taxon>Marasmiineae</taxon>
        <taxon>Omphalotaceae</taxon>
        <taxon>Lentinula</taxon>
    </lineage>
</organism>
<feature type="compositionally biased region" description="Low complexity" evidence="4">
    <location>
        <begin position="919"/>
        <end position="962"/>
    </location>
</feature>
<feature type="compositionally biased region" description="Polar residues" evidence="4">
    <location>
        <begin position="1670"/>
        <end position="1682"/>
    </location>
</feature>
<dbReference type="SUPFAM" id="SSF52047">
    <property type="entry name" value="RNI-like"/>
    <property type="match status" value="2"/>
</dbReference>
<dbReference type="EMBL" id="JANVFT010000007">
    <property type="protein sequence ID" value="KAJ4500181.1"/>
    <property type="molecule type" value="Genomic_DNA"/>
</dbReference>
<feature type="region of interest" description="Disordered" evidence="4">
    <location>
        <begin position="1549"/>
        <end position="1682"/>
    </location>
</feature>
<keyword evidence="3" id="KW-0677">Repeat</keyword>
<dbReference type="SMART" id="SM00368">
    <property type="entry name" value="LRR_RI"/>
    <property type="match status" value="5"/>
</dbReference>
<dbReference type="PANTHER" id="PTHR24113:SF12">
    <property type="entry name" value="RAN GTPASE-ACTIVATING PROTEIN 1"/>
    <property type="match status" value="1"/>
</dbReference>
<keyword evidence="2" id="KW-0433">Leucine-rich repeat</keyword>
<feature type="region of interest" description="Disordered" evidence="4">
    <location>
        <begin position="154"/>
        <end position="207"/>
    </location>
</feature>
<feature type="compositionally biased region" description="Low complexity" evidence="4">
    <location>
        <begin position="732"/>
        <end position="751"/>
    </location>
</feature>
<feature type="compositionally biased region" description="Low complexity" evidence="4">
    <location>
        <begin position="451"/>
        <end position="470"/>
    </location>
</feature>
<feature type="compositionally biased region" description="Basic and acidic residues" evidence="4">
    <location>
        <begin position="1549"/>
        <end position="1563"/>
    </location>
</feature>
<feature type="compositionally biased region" description="Polar residues" evidence="4">
    <location>
        <begin position="972"/>
        <end position="997"/>
    </location>
</feature>
<protein>
    <recommendedName>
        <fullName evidence="7">RNI-like protein</fullName>
    </recommendedName>
</protein>
<feature type="region of interest" description="Disordered" evidence="4">
    <location>
        <begin position="717"/>
        <end position="751"/>
    </location>
</feature>
<feature type="compositionally biased region" description="Polar residues" evidence="4">
    <location>
        <begin position="659"/>
        <end position="669"/>
    </location>
</feature>
<feature type="compositionally biased region" description="Pro residues" evidence="4">
    <location>
        <begin position="1"/>
        <end position="13"/>
    </location>
</feature>
<feature type="compositionally biased region" description="Basic and acidic residues" evidence="4">
    <location>
        <begin position="1315"/>
        <end position="1328"/>
    </location>
</feature>
<evidence type="ECO:0000256" key="3">
    <source>
        <dbReference type="ARBA" id="ARBA00022737"/>
    </source>
</evidence>
<feature type="compositionally biased region" description="Low complexity" evidence="4">
    <location>
        <begin position="1628"/>
        <end position="1637"/>
    </location>
</feature>
<feature type="compositionally biased region" description="Low complexity" evidence="4">
    <location>
        <begin position="1357"/>
        <end position="1379"/>
    </location>
</feature>
<feature type="compositionally biased region" description="Pro residues" evidence="4">
    <location>
        <begin position="686"/>
        <end position="697"/>
    </location>
</feature>
<feature type="region of interest" description="Disordered" evidence="4">
    <location>
        <begin position="919"/>
        <end position="1015"/>
    </location>
</feature>
<evidence type="ECO:0000256" key="4">
    <source>
        <dbReference type="SAM" id="MobiDB-lite"/>
    </source>
</evidence>
<evidence type="ECO:0000313" key="5">
    <source>
        <dbReference type="EMBL" id="KAJ4500181.1"/>
    </source>
</evidence>
<dbReference type="Gene3D" id="3.80.10.10">
    <property type="entry name" value="Ribonuclease Inhibitor"/>
    <property type="match status" value="3"/>
</dbReference>
<evidence type="ECO:0008006" key="7">
    <source>
        <dbReference type="Google" id="ProtNLM"/>
    </source>
</evidence>
<dbReference type="InterPro" id="IPR032675">
    <property type="entry name" value="LRR_dom_sf"/>
</dbReference>
<comment type="caution">
    <text evidence="5">The sequence shown here is derived from an EMBL/GenBank/DDBJ whole genome shotgun (WGS) entry which is preliminary data.</text>
</comment>
<keyword evidence="1" id="KW-0343">GTPase activation</keyword>
<feature type="compositionally biased region" description="Pro residues" evidence="4">
    <location>
        <begin position="22"/>
        <end position="44"/>
    </location>
</feature>
<feature type="region of interest" description="Disordered" evidence="4">
    <location>
        <begin position="1293"/>
        <end position="1328"/>
    </location>
</feature>
<feature type="region of interest" description="Disordered" evidence="4">
    <location>
        <begin position="1"/>
        <end position="73"/>
    </location>
</feature>
<feature type="region of interest" description="Disordered" evidence="4">
    <location>
        <begin position="451"/>
        <end position="489"/>
    </location>
</feature>
<feature type="compositionally biased region" description="Polar residues" evidence="4">
    <location>
        <begin position="196"/>
        <end position="207"/>
    </location>
</feature>
<evidence type="ECO:0000256" key="1">
    <source>
        <dbReference type="ARBA" id="ARBA00022468"/>
    </source>
</evidence>
<evidence type="ECO:0000313" key="6">
    <source>
        <dbReference type="Proteomes" id="UP001150217"/>
    </source>
</evidence>
<feature type="compositionally biased region" description="Polar residues" evidence="4">
    <location>
        <begin position="576"/>
        <end position="597"/>
    </location>
</feature>
<feature type="compositionally biased region" description="Acidic residues" evidence="4">
    <location>
        <begin position="1496"/>
        <end position="1506"/>
    </location>
</feature>
<feature type="compositionally biased region" description="Low complexity" evidence="4">
    <location>
        <begin position="1569"/>
        <end position="1618"/>
    </location>
</feature>
<feature type="region of interest" description="Disordered" evidence="4">
    <location>
        <begin position="1357"/>
        <end position="1436"/>
    </location>
</feature>
<accession>A0ABQ8VUX3</accession>
<proteinExistence type="predicted"/>
<keyword evidence="6" id="KW-1185">Reference proteome</keyword>
<feature type="compositionally biased region" description="Basic and acidic residues" evidence="4">
    <location>
        <begin position="165"/>
        <end position="175"/>
    </location>
</feature>
<dbReference type="InterPro" id="IPR001611">
    <property type="entry name" value="Leu-rich_rpt"/>
</dbReference>
<feature type="region of interest" description="Disordered" evidence="4">
    <location>
        <begin position="610"/>
        <end position="705"/>
    </location>
</feature>
<feature type="region of interest" description="Disordered" evidence="4">
    <location>
        <begin position="548"/>
        <end position="597"/>
    </location>
</feature>
<dbReference type="Pfam" id="PF13516">
    <property type="entry name" value="LRR_6"/>
    <property type="match status" value="2"/>
</dbReference>
<feature type="compositionally biased region" description="Low complexity" evidence="4">
    <location>
        <begin position="564"/>
        <end position="575"/>
    </location>
</feature>